<evidence type="ECO:0000256" key="2">
    <source>
        <dbReference type="ARBA" id="ARBA00022737"/>
    </source>
</evidence>
<dbReference type="SMART" id="SM00320">
    <property type="entry name" value="WD40"/>
    <property type="match status" value="7"/>
</dbReference>
<feature type="repeat" description="WD" evidence="5">
    <location>
        <begin position="54"/>
        <end position="95"/>
    </location>
</feature>
<dbReference type="InterPro" id="IPR015943">
    <property type="entry name" value="WD40/YVTN_repeat-like_dom_sf"/>
</dbReference>
<organism evidence="6">
    <name type="scientific">Amblyomma aureolatum</name>
    <dbReference type="NCBI Taxonomy" id="187763"/>
    <lineage>
        <taxon>Eukaryota</taxon>
        <taxon>Metazoa</taxon>
        <taxon>Ecdysozoa</taxon>
        <taxon>Arthropoda</taxon>
        <taxon>Chelicerata</taxon>
        <taxon>Arachnida</taxon>
        <taxon>Acari</taxon>
        <taxon>Parasitiformes</taxon>
        <taxon>Ixodida</taxon>
        <taxon>Ixodoidea</taxon>
        <taxon>Ixodidae</taxon>
        <taxon>Amblyomminae</taxon>
        <taxon>Amblyomma</taxon>
    </lineage>
</organism>
<gene>
    <name evidence="4" type="primary">Ciao1</name>
</gene>
<evidence type="ECO:0000256" key="1">
    <source>
        <dbReference type="ARBA" id="ARBA00022574"/>
    </source>
</evidence>
<feature type="repeat" description="WD" evidence="5">
    <location>
        <begin position="189"/>
        <end position="221"/>
    </location>
</feature>
<dbReference type="SUPFAM" id="SSF50978">
    <property type="entry name" value="WD40 repeat-like"/>
    <property type="match status" value="1"/>
</dbReference>
<protein>
    <recommendedName>
        <fullName evidence="4">Probable cytosolic iron-sulfur protein assembly protein Ciao1</fullName>
    </recommendedName>
</protein>
<dbReference type="Pfam" id="PF00400">
    <property type="entry name" value="WD40"/>
    <property type="match status" value="7"/>
</dbReference>
<dbReference type="InterPro" id="IPR020472">
    <property type="entry name" value="WD40_PAC1"/>
</dbReference>
<feature type="repeat" description="WD" evidence="5">
    <location>
        <begin position="100"/>
        <end position="141"/>
    </location>
</feature>
<dbReference type="EMBL" id="GFAC01003409">
    <property type="protein sequence ID" value="JAT95779.1"/>
    <property type="molecule type" value="mRNA"/>
</dbReference>
<dbReference type="GO" id="GO:0097361">
    <property type="term" value="C:cytosolic [4Fe-4S] assembly targeting complex"/>
    <property type="evidence" value="ECO:0007669"/>
    <property type="project" value="InterPro"/>
</dbReference>
<dbReference type="InterPro" id="IPR019775">
    <property type="entry name" value="WD40_repeat_CS"/>
</dbReference>
<dbReference type="GO" id="GO:0016226">
    <property type="term" value="P:iron-sulfur cluster assembly"/>
    <property type="evidence" value="ECO:0007669"/>
    <property type="project" value="UniProtKB-UniRule"/>
</dbReference>
<feature type="repeat" description="WD" evidence="5">
    <location>
        <begin position="288"/>
        <end position="323"/>
    </location>
</feature>
<proteinExistence type="evidence at transcript level"/>
<feature type="repeat" description="WD" evidence="5">
    <location>
        <begin position="9"/>
        <end position="43"/>
    </location>
</feature>
<reference evidence="6" key="1">
    <citation type="journal article" date="2017" name="Front. Cell. Infect. Microbiol.">
        <title>The Distinct Transcriptional Response of the Midgut of Amblyomma sculptum and Amblyomma aureolatum Ticks to Rickettsia rickettsii Correlates to Their Differences in Susceptibility to Infection.</title>
        <authorList>
            <person name="Martins L.A."/>
            <person name="Galletti M.F.B.M."/>
            <person name="Ribeiro J.M."/>
            <person name="Fujita A."/>
            <person name="Costa F.B."/>
            <person name="Labruna M.B."/>
            <person name="Daffre S."/>
            <person name="Fogaca A.C."/>
        </authorList>
    </citation>
    <scope>NUCLEOTIDE SEQUENCE</scope>
</reference>
<dbReference type="PROSITE" id="PS51257">
    <property type="entry name" value="PROKAR_LIPOPROTEIN"/>
    <property type="match status" value="1"/>
</dbReference>
<dbReference type="PANTHER" id="PTHR19920">
    <property type="entry name" value="WD40 PROTEIN CIAO1"/>
    <property type="match status" value="1"/>
</dbReference>
<dbReference type="PRINTS" id="PR00320">
    <property type="entry name" value="GPROTEINBRPT"/>
</dbReference>
<accession>A0A1E1X941</accession>
<comment type="function">
    <text evidence="4">Essential component of the cytosolic iron-sulfur (Fe/S) protein assembly machinery. Required for the maturation of extramitochondrial Fe/S proteins.</text>
</comment>
<dbReference type="PROSITE" id="PS00678">
    <property type="entry name" value="WD_REPEATS_1"/>
    <property type="match status" value="1"/>
</dbReference>
<dbReference type="HAMAP" id="MF_03037">
    <property type="entry name" value="ciao1"/>
    <property type="match status" value="1"/>
</dbReference>
<sequence length="331" mass="36448">MKLTLVSELDGHKDRVWCVAWNPSGTVLASCGGDKTIRLWALEGGAWTCKAVLLDGHRRTVRCVAWSPNGERLASASFDATVCIWRLDQESRTWESVATLEGHESEVKAVTWSPSGRHLATCGRDKTVWIWDVDDSDEYECASVQTCHSQDVKAVVWHPVEEELVSASYDNSVRVYTEQLDDWECACTLTEHQSTVWSVCFDGRGRRLASASADGSVRIWSRLQGAPAAETRWKCEGTVSTLHPRPVYSVSWCPLTGLLATGCGDNGVRVFVEEQPGSGDPSWRLACHESHQQDVNCVAWNPASPGLLASAGDEGRVRIWQVEPPPPSAVQ</sequence>
<dbReference type="PANTHER" id="PTHR19920:SF0">
    <property type="entry name" value="CYTOSOLIC IRON-SULFUR PROTEIN ASSEMBLY PROTEIN CIAO1-RELATED"/>
    <property type="match status" value="1"/>
</dbReference>
<evidence type="ECO:0000313" key="6">
    <source>
        <dbReference type="EMBL" id="JAT95779.1"/>
    </source>
</evidence>
<evidence type="ECO:0000256" key="3">
    <source>
        <dbReference type="ARBA" id="ARBA00060126"/>
    </source>
</evidence>
<evidence type="ECO:0000256" key="5">
    <source>
        <dbReference type="PROSITE-ProRule" id="PRU00221"/>
    </source>
</evidence>
<keyword evidence="2" id="KW-0677">Repeat</keyword>
<dbReference type="InterPro" id="IPR028608">
    <property type="entry name" value="CIAO1/Cia1"/>
</dbReference>
<keyword evidence="1 5" id="KW-0853">WD repeat</keyword>
<dbReference type="InterPro" id="IPR001680">
    <property type="entry name" value="WD40_rpt"/>
</dbReference>
<evidence type="ECO:0000256" key="4">
    <source>
        <dbReference type="HAMAP-Rule" id="MF_03037"/>
    </source>
</evidence>
<comment type="similarity">
    <text evidence="4">Belongs to the WD repeat CIA1 family.</text>
</comment>
<dbReference type="InterPro" id="IPR036322">
    <property type="entry name" value="WD40_repeat_dom_sf"/>
</dbReference>
<dbReference type="PROSITE" id="PS50082">
    <property type="entry name" value="WD_REPEATS_2"/>
    <property type="match status" value="6"/>
</dbReference>
<dbReference type="AlphaFoldDB" id="A0A1E1X941"/>
<dbReference type="CDD" id="cd00200">
    <property type="entry name" value="WD40"/>
    <property type="match status" value="1"/>
</dbReference>
<dbReference type="PROSITE" id="PS50294">
    <property type="entry name" value="WD_REPEATS_REGION"/>
    <property type="match status" value="5"/>
</dbReference>
<feature type="repeat" description="WD" evidence="5">
    <location>
        <begin position="145"/>
        <end position="176"/>
    </location>
</feature>
<dbReference type="FunFam" id="2.130.10.10:FF:000136">
    <property type="entry name" value="Probable cytosolic iron-sulfur protein assembly protein CIAO1"/>
    <property type="match status" value="1"/>
</dbReference>
<dbReference type="Gene3D" id="2.130.10.10">
    <property type="entry name" value="YVTN repeat-like/Quinoprotein amine dehydrogenase"/>
    <property type="match status" value="1"/>
</dbReference>
<comment type="function">
    <text evidence="3">Key component of the cytosolic iron-sulfur protein assembly (CIA) complex, a multiprotein complex that mediates the incorporation of iron-sulfur cluster into extramitochondrial Fe/S proteins. As a CIA complex component, interacts specifically with CIAO2A or CIAO2B and MMS19 to assist different branches of iron-sulfur protein assembly, depending of its interactors. The complex CIAO1:CIAO2B:MMS19 binds to and facilitates the assembly of most cytosolic-nuclear Fe/S proteins. CIAO1:CIAO2A specifically matures ACO1 and stabilizes IREB2. Seems to specifically modulate the transactivation activity of WT1. As part of the mitotic spindle-associated MMXD complex it may play a role in chromosome segregation.</text>
</comment>
<name>A0A1E1X941_9ACAR</name>